<dbReference type="InterPro" id="IPR036457">
    <property type="entry name" value="PPM-type-like_dom_sf"/>
</dbReference>
<evidence type="ECO:0000256" key="1">
    <source>
        <dbReference type="SAM" id="MobiDB-lite"/>
    </source>
</evidence>
<dbReference type="EMBL" id="PVNL01000052">
    <property type="protein sequence ID" value="PRQ07532.1"/>
    <property type="molecule type" value="Genomic_DNA"/>
</dbReference>
<name>A0A2S9YR45_9BACT</name>
<evidence type="ECO:0000259" key="2">
    <source>
        <dbReference type="Pfam" id="PF13672"/>
    </source>
</evidence>
<feature type="region of interest" description="Disordered" evidence="1">
    <location>
        <begin position="1"/>
        <end position="33"/>
    </location>
</feature>
<feature type="compositionally biased region" description="Polar residues" evidence="1">
    <location>
        <begin position="1"/>
        <end position="16"/>
    </location>
</feature>
<dbReference type="Gene3D" id="3.60.40.10">
    <property type="entry name" value="PPM-type phosphatase domain"/>
    <property type="match status" value="1"/>
</dbReference>
<organism evidence="3 4">
    <name type="scientific">Enhygromyxa salina</name>
    <dbReference type="NCBI Taxonomy" id="215803"/>
    <lineage>
        <taxon>Bacteria</taxon>
        <taxon>Pseudomonadati</taxon>
        <taxon>Myxococcota</taxon>
        <taxon>Polyangia</taxon>
        <taxon>Nannocystales</taxon>
        <taxon>Nannocystaceae</taxon>
        <taxon>Enhygromyxa</taxon>
    </lineage>
</organism>
<dbReference type="SUPFAM" id="SSF81606">
    <property type="entry name" value="PP2C-like"/>
    <property type="match status" value="1"/>
</dbReference>
<evidence type="ECO:0000313" key="3">
    <source>
        <dbReference type="EMBL" id="PRQ07532.1"/>
    </source>
</evidence>
<proteinExistence type="predicted"/>
<reference evidence="3 4" key="1">
    <citation type="submission" date="2018-03" db="EMBL/GenBank/DDBJ databases">
        <title>Draft Genome Sequences of the Obligatory Marine Myxobacteria Enhygromyxa salina SWB007.</title>
        <authorList>
            <person name="Poehlein A."/>
            <person name="Moghaddam J.A."/>
            <person name="Harms H."/>
            <person name="Alanjari M."/>
            <person name="Koenig G.M."/>
            <person name="Daniel R."/>
            <person name="Schaeberle T.F."/>
        </authorList>
    </citation>
    <scope>NUCLEOTIDE SEQUENCE [LARGE SCALE GENOMIC DNA]</scope>
    <source>
        <strain evidence="3 4">SWB007</strain>
    </source>
</reference>
<comment type="caution">
    <text evidence="3">The sequence shown here is derived from an EMBL/GenBank/DDBJ whole genome shotgun (WGS) entry which is preliminary data.</text>
</comment>
<gene>
    <name evidence="3" type="ORF">ENSA7_27520</name>
</gene>
<dbReference type="Pfam" id="PF13672">
    <property type="entry name" value="PP2C_2"/>
    <property type="match status" value="1"/>
</dbReference>
<sequence length="265" mass="28418">MTRTSNPPRTAPSLSSWRAHGGSAIGADHRRSGRGNQDAWYVQRSELAVVGVVADGCGSAPHSEVGAWLGARLWADALAGLLDDGLTPTQPQLWDRACARSLERLAAVVEALPGSSTALVHEALLFTLVGFVLTPAQLVVHAIGDGVVWLDGQLTTLGPFPDNQPPYLGYGLHGPTPPVQVIHAVDPAQVERLILATDGAVELSIERFADPRYLLRPHAIQRELAQLNRETQNIDWSAEVVERSHGRLADDTTLLVLGREPGRSA</sequence>
<dbReference type="OrthoDB" id="570013at2"/>
<dbReference type="Proteomes" id="UP000238823">
    <property type="component" value="Unassembled WGS sequence"/>
</dbReference>
<evidence type="ECO:0000313" key="4">
    <source>
        <dbReference type="Proteomes" id="UP000238823"/>
    </source>
</evidence>
<dbReference type="AlphaFoldDB" id="A0A2S9YR45"/>
<dbReference type="RefSeq" id="WP_146157666.1">
    <property type="nucleotide sequence ID" value="NZ_PVNL01000052.1"/>
</dbReference>
<accession>A0A2S9YR45</accession>
<protein>
    <recommendedName>
        <fullName evidence="2">PPM-type phosphatase domain-containing protein</fullName>
    </recommendedName>
</protein>
<feature type="domain" description="PPM-type phosphatase" evidence="2">
    <location>
        <begin position="25"/>
        <end position="211"/>
    </location>
</feature>
<dbReference type="InterPro" id="IPR001932">
    <property type="entry name" value="PPM-type_phosphatase-like_dom"/>
</dbReference>